<dbReference type="RefSeq" id="WP_093714121.1">
    <property type="nucleotide sequence ID" value="NZ_FONG01000008.1"/>
</dbReference>
<dbReference type="Proteomes" id="UP000199323">
    <property type="component" value="Unassembled WGS sequence"/>
</dbReference>
<dbReference type="STRING" id="380248.SAMN05216251_108130"/>
<dbReference type="EMBL" id="FONG01000008">
    <property type="protein sequence ID" value="SFF09861.1"/>
    <property type="molecule type" value="Genomic_DNA"/>
</dbReference>
<proteinExistence type="predicted"/>
<accession>A0A1I2FZK4</accession>
<evidence type="ECO:0000313" key="2">
    <source>
        <dbReference type="Proteomes" id="UP000199323"/>
    </source>
</evidence>
<evidence type="ECO:0000313" key="1">
    <source>
        <dbReference type="EMBL" id="SFF09861.1"/>
    </source>
</evidence>
<reference evidence="1 2" key="1">
    <citation type="submission" date="2016-10" db="EMBL/GenBank/DDBJ databases">
        <authorList>
            <person name="de Groot N.N."/>
        </authorList>
    </citation>
    <scope>NUCLEOTIDE SEQUENCE [LARGE SCALE GENOMIC DNA]</scope>
    <source>
        <strain evidence="1 2">CGMCC 4.3510</strain>
    </source>
</reference>
<organism evidence="1 2">
    <name type="scientific">Actinacidiphila alni</name>
    <dbReference type="NCBI Taxonomy" id="380248"/>
    <lineage>
        <taxon>Bacteria</taxon>
        <taxon>Bacillati</taxon>
        <taxon>Actinomycetota</taxon>
        <taxon>Actinomycetes</taxon>
        <taxon>Kitasatosporales</taxon>
        <taxon>Streptomycetaceae</taxon>
        <taxon>Actinacidiphila</taxon>
    </lineage>
</organism>
<protein>
    <submittedName>
        <fullName evidence="1">RNA polymerase sigma-70 factor, ECF subfamily</fullName>
    </submittedName>
</protein>
<sequence length="95" mass="9824">MTTRPITTPPACHAVAIGFARGPGTGLAALDAPGTEPCPAAYPYADLARADFLRRLGRPAEAAAAFERAVYRTGNAVERDFLLARIAGLGAADGR</sequence>
<dbReference type="AlphaFoldDB" id="A0A1I2FZK4"/>
<name>A0A1I2FZK4_9ACTN</name>
<keyword evidence="2" id="KW-1185">Reference proteome</keyword>
<gene>
    <name evidence="1" type="ORF">SAMN05216251_108130</name>
</gene>